<comment type="similarity">
    <text evidence="1 2">Belongs to the serpin family.</text>
</comment>
<evidence type="ECO:0000259" key="3">
    <source>
        <dbReference type="SMART" id="SM00093"/>
    </source>
</evidence>
<feature type="domain" description="Serpin" evidence="3">
    <location>
        <begin position="1"/>
        <end position="176"/>
    </location>
</feature>
<dbReference type="InterPro" id="IPR000215">
    <property type="entry name" value="Serpin_fam"/>
</dbReference>
<dbReference type="EMBL" id="JAFNEN010000869">
    <property type="protein sequence ID" value="KAG8176526.1"/>
    <property type="molecule type" value="Genomic_DNA"/>
</dbReference>
<comment type="caution">
    <text evidence="4">The sequence shown here is derived from an EMBL/GenBank/DDBJ whole genome shotgun (WGS) entry which is preliminary data.</text>
</comment>
<dbReference type="InterPro" id="IPR036186">
    <property type="entry name" value="Serpin_sf"/>
</dbReference>
<protein>
    <recommendedName>
        <fullName evidence="3">Serpin domain-containing protein</fullName>
    </recommendedName>
</protein>
<dbReference type="PANTHER" id="PTHR11461:SF211">
    <property type="entry name" value="GH10112P-RELATED"/>
    <property type="match status" value="1"/>
</dbReference>
<dbReference type="Gene3D" id="2.30.39.10">
    <property type="entry name" value="Alpha-1-antitrypsin, domain 1"/>
    <property type="match status" value="1"/>
</dbReference>
<evidence type="ECO:0000313" key="5">
    <source>
        <dbReference type="Proteomes" id="UP000827092"/>
    </source>
</evidence>
<accession>A0AAV6TXS6</accession>
<gene>
    <name evidence="4" type="ORF">JTE90_020362</name>
</gene>
<dbReference type="PANTHER" id="PTHR11461">
    <property type="entry name" value="SERINE PROTEASE INHIBITOR, SERPIN"/>
    <property type="match status" value="1"/>
</dbReference>
<dbReference type="GO" id="GO:0004867">
    <property type="term" value="F:serine-type endopeptidase inhibitor activity"/>
    <property type="evidence" value="ECO:0007669"/>
    <property type="project" value="InterPro"/>
</dbReference>
<dbReference type="InterPro" id="IPR023796">
    <property type="entry name" value="Serpin_dom"/>
</dbReference>
<dbReference type="SUPFAM" id="SSF56574">
    <property type="entry name" value="Serpins"/>
    <property type="match status" value="1"/>
</dbReference>
<organism evidence="4 5">
    <name type="scientific">Oedothorax gibbosus</name>
    <dbReference type="NCBI Taxonomy" id="931172"/>
    <lineage>
        <taxon>Eukaryota</taxon>
        <taxon>Metazoa</taxon>
        <taxon>Ecdysozoa</taxon>
        <taxon>Arthropoda</taxon>
        <taxon>Chelicerata</taxon>
        <taxon>Arachnida</taxon>
        <taxon>Araneae</taxon>
        <taxon>Araneomorphae</taxon>
        <taxon>Entelegynae</taxon>
        <taxon>Araneoidea</taxon>
        <taxon>Linyphiidae</taxon>
        <taxon>Erigoninae</taxon>
        <taxon>Oedothorax</taxon>
    </lineage>
</organism>
<reference evidence="4 5" key="1">
    <citation type="journal article" date="2022" name="Nat. Ecol. Evol.">
        <title>A masculinizing supergene underlies an exaggerated male reproductive morph in a spider.</title>
        <authorList>
            <person name="Hendrickx F."/>
            <person name="De Corte Z."/>
            <person name="Sonet G."/>
            <person name="Van Belleghem S.M."/>
            <person name="Kostlbacher S."/>
            <person name="Vangestel C."/>
        </authorList>
    </citation>
    <scope>NUCLEOTIDE SEQUENCE [LARGE SCALE GENOMIC DNA]</scope>
    <source>
        <strain evidence="4">W744_W776</strain>
    </source>
</reference>
<dbReference type="InterPro" id="IPR023795">
    <property type="entry name" value="Serpin_CS"/>
</dbReference>
<dbReference type="SMART" id="SM00093">
    <property type="entry name" value="SERPIN"/>
    <property type="match status" value="1"/>
</dbReference>
<dbReference type="Proteomes" id="UP000827092">
    <property type="component" value="Unassembled WGS sequence"/>
</dbReference>
<name>A0AAV6TXS6_9ARAC</name>
<evidence type="ECO:0000256" key="1">
    <source>
        <dbReference type="ARBA" id="ARBA00009500"/>
    </source>
</evidence>
<evidence type="ECO:0000256" key="2">
    <source>
        <dbReference type="RuleBase" id="RU000411"/>
    </source>
</evidence>
<dbReference type="GO" id="GO:0005615">
    <property type="term" value="C:extracellular space"/>
    <property type="evidence" value="ECO:0007669"/>
    <property type="project" value="InterPro"/>
</dbReference>
<sequence length="176" mass="19769">MMHKKDRFGYAERDSFTLLHLPYVGKNIAMMVLLPRFMDGLSSLEKQLTTKFLEELRKEMRPIKVNVSLPKFKIEYTKSLVGTLQDLGMRSAFEAADLGGMSCSQDLYVSDVFHKAVVEVNEEGSEAAAATAVMVGLRCMPIREVVPDFVVDHPFLFAIVDMKSNATLFLGRISEL</sequence>
<dbReference type="AlphaFoldDB" id="A0AAV6TXS6"/>
<keyword evidence="5" id="KW-1185">Reference proteome</keyword>
<dbReference type="Pfam" id="PF00079">
    <property type="entry name" value="Serpin"/>
    <property type="match status" value="1"/>
</dbReference>
<dbReference type="Gene3D" id="6.20.40.10">
    <property type="match status" value="1"/>
</dbReference>
<proteinExistence type="inferred from homology"/>
<evidence type="ECO:0000313" key="4">
    <source>
        <dbReference type="EMBL" id="KAG8176526.1"/>
    </source>
</evidence>
<dbReference type="Gene3D" id="2.10.310.10">
    <property type="entry name" value="Serpins superfamily"/>
    <property type="match status" value="1"/>
</dbReference>
<dbReference type="PROSITE" id="PS00284">
    <property type="entry name" value="SERPIN"/>
    <property type="match status" value="1"/>
</dbReference>
<dbReference type="InterPro" id="IPR042185">
    <property type="entry name" value="Serpin_sf_2"/>
</dbReference>